<dbReference type="AlphaFoldDB" id="A0AAU9NS19"/>
<gene>
    <name evidence="2" type="ORF">LVIROSA_LOCUS26749</name>
</gene>
<reference evidence="2 3" key="1">
    <citation type="submission" date="2022-01" db="EMBL/GenBank/DDBJ databases">
        <authorList>
            <person name="Xiong W."/>
            <person name="Schranz E."/>
        </authorList>
    </citation>
    <scope>NUCLEOTIDE SEQUENCE [LARGE SCALE GENOMIC DNA]</scope>
</reference>
<proteinExistence type="predicted"/>
<dbReference type="Proteomes" id="UP001157418">
    <property type="component" value="Unassembled WGS sequence"/>
</dbReference>
<sequence length="83" mass="9266">MPASNKKTDETGVEHRFGGEEPGTRSTSVLIVGTSITHPRVQFQLASAVTIKDWSLFMEGYQVLEQFGMGPYRLTKLSYKKSI</sequence>
<feature type="compositionally biased region" description="Basic and acidic residues" evidence="1">
    <location>
        <begin position="1"/>
        <end position="23"/>
    </location>
</feature>
<accession>A0AAU9NS19</accession>
<evidence type="ECO:0000313" key="3">
    <source>
        <dbReference type="Proteomes" id="UP001157418"/>
    </source>
</evidence>
<protein>
    <submittedName>
        <fullName evidence="2">Uncharacterized protein</fullName>
    </submittedName>
</protein>
<comment type="caution">
    <text evidence="2">The sequence shown here is derived from an EMBL/GenBank/DDBJ whole genome shotgun (WGS) entry which is preliminary data.</text>
</comment>
<dbReference type="EMBL" id="CAKMRJ010005412">
    <property type="protein sequence ID" value="CAH1440627.1"/>
    <property type="molecule type" value="Genomic_DNA"/>
</dbReference>
<name>A0AAU9NS19_9ASTR</name>
<organism evidence="2 3">
    <name type="scientific">Lactuca virosa</name>
    <dbReference type="NCBI Taxonomy" id="75947"/>
    <lineage>
        <taxon>Eukaryota</taxon>
        <taxon>Viridiplantae</taxon>
        <taxon>Streptophyta</taxon>
        <taxon>Embryophyta</taxon>
        <taxon>Tracheophyta</taxon>
        <taxon>Spermatophyta</taxon>
        <taxon>Magnoliopsida</taxon>
        <taxon>eudicotyledons</taxon>
        <taxon>Gunneridae</taxon>
        <taxon>Pentapetalae</taxon>
        <taxon>asterids</taxon>
        <taxon>campanulids</taxon>
        <taxon>Asterales</taxon>
        <taxon>Asteraceae</taxon>
        <taxon>Cichorioideae</taxon>
        <taxon>Cichorieae</taxon>
        <taxon>Lactucinae</taxon>
        <taxon>Lactuca</taxon>
    </lineage>
</organism>
<feature type="region of interest" description="Disordered" evidence="1">
    <location>
        <begin position="1"/>
        <end position="25"/>
    </location>
</feature>
<keyword evidence="3" id="KW-1185">Reference proteome</keyword>
<evidence type="ECO:0000313" key="2">
    <source>
        <dbReference type="EMBL" id="CAH1440627.1"/>
    </source>
</evidence>
<evidence type="ECO:0000256" key="1">
    <source>
        <dbReference type="SAM" id="MobiDB-lite"/>
    </source>
</evidence>